<accession>A0ABQ0GAI7</accession>
<evidence type="ECO:0000313" key="2">
    <source>
        <dbReference type="Proteomes" id="UP001628179"/>
    </source>
</evidence>
<dbReference type="EMBL" id="BAAFSV010000002">
    <property type="protein sequence ID" value="GAB1314780.1"/>
    <property type="molecule type" value="Genomic_DNA"/>
</dbReference>
<reference evidence="1 2" key="1">
    <citation type="submission" date="2024-09" db="EMBL/GenBank/DDBJ databases">
        <title>Itraconazole resistance in Madurella fahalii resulting from another homologue of gene encoding cytochrome P450 14-alpha sterol demethylase (CYP51).</title>
        <authorList>
            <person name="Yoshioka I."/>
            <person name="Fahal A.H."/>
            <person name="Kaneko S."/>
            <person name="Yaguchi T."/>
        </authorList>
    </citation>
    <scope>NUCLEOTIDE SEQUENCE [LARGE SCALE GENOMIC DNA]</scope>
    <source>
        <strain evidence="1 2">IFM 68171</strain>
    </source>
</reference>
<dbReference type="Proteomes" id="UP001628179">
    <property type="component" value="Unassembled WGS sequence"/>
</dbReference>
<protein>
    <submittedName>
        <fullName evidence="1">Uncharacterized protein</fullName>
    </submittedName>
</protein>
<comment type="caution">
    <text evidence="1">The sequence shown here is derived from an EMBL/GenBank/DDBJ whole genome shotgun (WGS) entry which is preliminary data.</text>
</comment>
<gene>
    <name evidence="1" type="ORF">MFIFM68171_04990</name>
</gene>
<dbReference type="RefSeq" id="XP_070916511.1">
    <property type="nucleotide sequence ID" value="XM_071060410.1"/>
</dbReference>
<keyword evidence="2" id="KW-1185">Reference proteome</keyword>
<dbReference type="GeneID" id="98175733"/>
<sequence length="151" mass="17462">MCFHTPIQHSCGHFGLDQITHCAPMLEFLSQASPDAIPFLFCPDTSWGRPSDVWMRCFDCHLAWMTERIAEWRAQWDALVTRVRETTAGDREAEAAVLAARGCKHGEFCRKIEELERETGAMKGDVYYSLPRWMDEELRLVRGRIGREGWL</sequence>
<evidence type="ECO:0000313" key="1">
    <source>
        <dbReference type="EMBL" id="GAB1314780.1"/>
    </source>
</evidence>
<proteinExistence type="predicted"/>
<name>A0ABQ0GAI7_9PEZI</name>
<organism evidence="1 2">
    <name type="scientific">Madurella fahalii</name>
    <dbReference type="NCBI Taxonomy" id="1157608"/>
    <lineage>
        <taxon>Eukaryota</taxon>
        <taxon>Fungi</taxon>
        <taxon>Dikarya</taxon>
        <taxon>Ascomycota</taxon>
        <taxon>Pezizomycotina</taxon>
        <taxon>Sordariomycetes</taxon>
        <taxon>Sordariomycetidae</taxon>
        <taxon>Sordariales</taxon>
        <taxon>Sordariales incertae sedis</taxon>
        <taxon>Madurella</taxon>
    </lineage>
</organism>